<proteinExistence type="predicted"/>
<reference evidence="2 3" key="1">
    <citation type="submission" date="2018-03" db="EMBL/GenBank/DDBJ databases">
        <title>Novel Streptomyces sp. from soil.</title>
        <authorList>
            <person name="Tan G.Y.A."/>
            <person name="Lee Z.Y."/>
        </authorList>
    </citation>
    <scope>NUCLEOTIDE SEQUENCE [LARGE SCALE GENOMIC DNA]</scope>
    <source>
        <strain evidence="2 3">ST5x</strain>
    </source>
</reference>
<comment type="caution">
    <text evidence="2">The sequence shown here is derived from an EMBL/GenBank/DDBJ whole genome shotgun (WGS) entry which is preliminary data.</text>
</comment>
<evidence type="ECO:0000313" key="3">
    <source>
        <dbReference type="Proteomes" id="UP000239322"/>
    </source>
</evidence>
<protein>
    <submittedName>
        <fullName evidence="2">Uncharacterized protein</fullName>
    </submittedName>
</protein>
<dbReference type="Proteomes" id="UP000239322">
    <property type="component" value="Unassembled WGS sequence"/>
</dbReference>
<dbReference type="EMBL" id="PVLV01000224">
    <property type="protein sequence ID" value="PRH78238.1"/>
    <property type="molecule type" value="Genomic_DNA"/>
</dbReference>
<dbReference type="AlphaFoldDB" id="A0A2S9PV02"/>
<evidence type="ECO:0000256" key="1">
    <source>
        <dbReference type="SAM" id="MobiDB-lite"/>
    </source>
</evidence>
<keyword evidence="3" id="KW-1185">Reference proteome</keyword>
<organism evidence="2 3">
    <name type="scientific">Streptomyces solincola</name>
    <dbReference type="NCBI Taxonomy" id="2100817"/>
    <lineage>
        <taxon>Bacteria</taxon>
        <taxon>Bacillati</taxon>
        <taxon>Actinomycetota</taxon>
        <taxon>Actinomycetes</taxon>
        <taxon>Kitasatosporales</taxon>
        <taxon>Streptomycetaceae</taxon>
        <taxon>Streptomyces</taxon>
    </lineage>
</organism>
<sequence>MGSDSAGQGLRSIGGDGTGKRCGRAARADHQRRRGGVTDRFLHAVRRRNGGVAAAGQFEQTLVEVDASLVAGAANIKEGHGEP</sequence>
<name>A0A2S9PV02_9ACTN</name>
<evidence type="ECO:0000313" key="2">
    <source>
        <dbReference type="EMBL" id="PRH78238.1"/>
    </source>
</evidence>
<feature type="region of interest" description="Disordered" evidence="1">
    <location>
        <begin position="1"/>
        <end position="37"/>
    </location>
</feature>
<accession>A0A2S9PV02</accession>
<gene>
    <name evidence="2" type="ORF">C6N75_15910</name>
</gene>